<dbReference type="BioCyc" id="TASI1091495:G13GE-1223-MONOMER"/>
<protein>
    <recommendedName>
        <fullName evidence="3">Transmembrane protein</fullName>
    </recommendedName>
</protein>
<keyword evidence="1" id="KW-0812">Transmembrane</keyword>
<feature type="transmembrane region" description="Helical" evidence="1">
    <location>
        <begin position="7"/>
        <end position="27"/>
    </location>
</feature>
<dbReference type="HOGENOM" id="CLU_1293818_0_0_4"/>
<evidence type="ECO:0000256" key="1">
    <source>
        <dbReference type="SAM" id="Phobius"/>
    </source>
</evidence>
<sequence length="213" mass="24715">MDKFSLILIFMQILLAIIIFIASRWWFFLPLVFFLVSVLVYFNLLNSTFTITTIIILCLSFSIFSRTILSPVINNFGILSVGKVINYSPTMFSDSSYKRVYSIDAEIFNLKEWKAYRVNYYDTVRRVFPVFSNFNIPSIKNQYFLVKYLESLPSEFIFLSELSKDDTNSICSLLSNLKHAESLNTANELNNLNINEIRNFLANLLGEPHNCSK</sequence>
<gene>
    <name evidence="2" type="ORF">KUM_1230</name>
</gene>
<proteinExistence type="predicted"/>
<accession>I7IC64</accession>
<dbReference type="AlphaFoldDB" id="I7IC64"/>
<evidence type="ECO:0008006" key="3">
    <source>
        <dbReference type="Google" id="ProtNLM"/>
    </source>
</evidence>
<reference evidence="2" key="1">
    <citation type="journal article" date="2012" name="Vet. Microbiol.">
        <title>Comparative genomic analyses of the Taylorellae.</title>
        <authorList>
            <person name="Hauser H."/>
            <person name="Richter D.C."/>
            <person name="van Tonder A."/>
            <person name="Clark L."/>
            <person name="Preston A."/>
        </authorList>
    </citation>
    <scope>NUCLEOTIDE SEQUENCE</scope>
    <source>
        <strain evidence="2">14/45</strain>
    </source>
</reference>
<feature type="transmembrane region" description="Helical" evidence="1">
    <location>
        <begin position="33"/>
        <end position="59"/>
    </location>
</feature>
<keyword evidence="1" id="KW-1133">Transmembrane helix</keyword>
<dbReference type="KEGG" id="tat:KUM_1230"/>
<evidence type="ECO:0000313" key="2">
    <source>
        <dbReference type="EMBL" id="CCG20011.1"/>
    </source>
</evidence>
<name>I7IC64_9BURK</name>
<organism evidence="2">
    <name type="scientific">Taylorella asinigenitalis 14/45</name>
    <dbReference type="NCBI Taxonomy" id="1091495"/>
    <lineage>
        <taxon>Bacteria</taxon>
        <taxon>Pseudomonadati</taxon>
        <taxon>Pseudomonadota</taxon>
        <taxon>Betaproteobacteria</taxon>
        <taxon>Burkholderiales</taxon>
        <taxon>Alcaligenaceae</taxon>
        <taxon>Taylorella</taxon>
    </lineage>
</organism>
<keyword evidence="1" id="KW-0472">Membrane</keyword>
<dbReference type="EMBL" id="HE681424">
    <property type="protein sequence ID" value="CCG20011.1"/>
    <property type="molecule type" value="Genomic_DNA"/>
</dbReference>